<dbReference type="FunFam" id="1.10.10.10:FF:000001">
    <property type="entry name" value="LysR family transcriptional regulator"/>
    <property type="match status" value="1"/>
</dbReference>
<dbReference type="InterPro" id="IPR036388">
    <property type="entry name" value="WH-like_DNA-bd_sf"/>
</dbReference>
<dbReference type="PROSITE" id="PS50931">
    <property type="entry name" value="HTH_LYSR"/>
    <property type="match status" value="1"/>
</dbReference>
<feature type="domain" description="HTH lysR-type" evidence="5">
    <location>
        <begin position="3"/>
        <end position="60"/>
    </location>
</feature>
<evidence type="ECO:0000256" key="2">
    <source>
        <dbReference type="ARBA" id="ARBA00023015"/>
    </source>
</evidence>
<dbReference type="PANTHER" id="PTHR30346">
    <property type="entry name" value="TRANSCRIPTIONAL DUAL REGULATOR HCAR-RELATED"/>
    <property type="match status" value="1"/>
</dbReference>
<name>A0A853FC67_9BURK</name>
<dbReference type="Gene3D" id="3.40.190.10">
    <property type="entry name" value="Periplasmic binding protein-like II"/>
    <property type="match status" value="2"/>
</dbReference>
<comment type="similarity">
    <text evidence="1">Belongs to the LysR transcriptional regulatory family.</text>
</comment>
<organism evidence="6 7">
    <name type="scientific">Allopusillimonas soli</name>
    <dbReference type="NCBI Taxonomy" id="659016"/>
    <lineage>
        <taxon>Bacteria</taxon>
        <taxon>Pseudomonadati</taxon>
        <taxon>Pseudomonadota</taxon>
        <taxon>Betaproteobacteria</taxon>
        <taxon>Burkholderiales</taxon>
        <taxon>Alcaligenaceae</taxon>
        <taxon>Allopusillimonas</taxon>
    </lineage>
</organism>
<dbReference type="OrthoDB" id="9157176at2"/>
<keyword evidence="3" id="KW-0238">DNA-binding</keyword>
<proteinExistence type="inferred from homology"/>
<accession>A0A853FC67</accession>
<dbReference type="Proteomes" id="UP000580517">
    <property type="component" value="Unassembled WGS sequence"/>
</dbReference>
<reference evidence="6 7" key="1">
    <citation type="submission" date="2020-07" db="EMBL/GenBank/DDBJ databases">
        <title>Taxonomic revisions and descriptions of new bacterial species based on genomic comparisons in the high-G+C-content subgroup of the family Alcaligenaceae.</title>
        <authorList>
            <person name="Szabo A."/>
            <person name="Felfoldi T."/>
        </authorList>
    </citation>
    <scope>NUCLEOTIDE SEQUENCE [LARGE SCALE GENOMIC DNA]</scope>
    <source>
        <strain evidence="6 7">DSM 25264</strain>
    </source>
</reference>
<protein>
    <submittedName>
        <fullName evidence="6">LysR family transcriptional regulator</fullName>
    </submittedName>
</protein>
<keyword evidence="4" id="KW-0804">Transcription</keyword>
<dbReference type="GO" id="GO:0003677">
    <property type="term" value="F:DNA binding"/>
    <property type="evidence" value="ECO:0007669"/>
    <property type="project" value="UniProtKB-KW"/>
</dbReference>
<dbReference type="InterPro" id="IPR000847">
    <property type="entry name" value="LysR_HTH_N"/>
</dbReference>
<dbReference type="PANTHER" id="PTHR30346:SF0">
    <property type="entry name" value="HCA OPERON TRANSCRIPTIONAL ACTIVATOR HCAR"/>
    <property type="match status" value="1"/>
</dbReference>
<dbReference type="Pfam" id="PF03466">
    <property type="entry name" value="LysR_substrate"/>
    <property type="match status" value="1"/>
</dbReference>
<dbReference type="InterPro" id="IPR005119">
    <property type="entry name" value="LysR_subst-bd"/>
</dbReference>
<dbReference type="PRINTS" id="PR00039">
    <property type="entry name" value="HTHLYSR"/>
</dbReference>
<evidence type="ECO:0000256" key="1">
    <source>
        <dbReference type="ARBA" id="ARBA00009437"/>
    </source>
</evidence>
<dbReference type="SUPFAM" id="SSF53850">
    <property type="entry name" value="Periplasmic binding protein-like II"/>
    <property type="match status" value="1"/>
</dbReference>
<sequence>MEIDTRLLRYFVAVAEELSFSRAAQRLHISQPPLSYAIRQLEDSLGAQLLVRTSRQVALTPAGRALYTEAVFLLRRNADLHSLVTRIHEGLQGQLKIGFVGTMLYRRLPTVLAQCRQQYPGVEHVLFELNSAEQIDLLARGGLDIGFIHANPVPEAVGCVELMREPFSICLPARHRLASRTRLDLSELAKEDFVFFSRAFSPVYYETLLALCVHAGFLPKVKYESRHWLSVASLVSQEMGVSIVPSCLSHSGLANIRLLPFHHRQRSVTSLIWSKSPSSRIRENHVALIRQAYGLSSGNSQA</sequence>
<keyword evidence="7" id="KW-1185">Reference proteome</keyword>
<dbReference type="Pfam" id="PF00126">
    <property type="entry name" value="HTH_1"/>
    <property type="match status" value="1"/>
</dbReference>
<dbReference type="GO" id="GO:0003700">
    <property type="term" value="F:DNA-binding transcription factor activity"/>
    <property type="evidence" value="ECO:0007669"/>
    <property type="project" value="InterPro"/>
</dbReference>
<comment type="caution">
    <text evidence="6">The sequence shown here is derived from an EMBL/GenBank/DDBJ whole genome shotgun (WGS) entry which is preliminary data.</text>
</comment>
<dbReference type="InterPro" id="IPR036390">
    <property type="entry name" value="WH_DNA-bd_sf"/>
</dbReference>
<keyword evidence="2" id="KW-0805">Transcription regulation</keyword>
<dbReference type="EMBL" id="JACCEW010000003">
    <property type="protein sequence ID" value="NYT37242.1"/>
    <property type="molecule type" value="Genomic_DNA"/>
</dbReference>
<dbReference type="GO" id="GO:0032993">
    <property type="term" value="C:protein-DNA complex"/>
    <property type="evidence" value="ECO:0007669"/>
    <property type="project" value="TreeGrafter"/>
</dbReference>
<evidence type="ECO:0000256" key="3">
    <source>
        <dbReference type="ARBA" id="ARBA00023125"/>
    </source>
</evidence>
<evidence type="ECO:0000313" key="7">
    <source>
        <dbReference type="Proteomes" id="UP000580517"/>
    </source>
</evidence>
<evidence type="ECO:0000256" key="4">
    <source>
        <dbReference type="ARBA" id="ARBA00023163"/>
    </source>
</evidence>
<gene>
    <name evidence="6" type="ORF">H0A68_10200</name>
</gene>
<dbReference type="SUPFAM" id="SSF46785">
    <property type="entry name" value="Winged helix' DNA-binding domain"/>
    <property type="match status" value="1"/>
</dbReference>
<evidence type="ECO:0000313" key="6">
    <source>
        <dbReference type="EMBL" id="NYT37242.1"/>
    </source>
</evidence>
<dbReference type="Gene3D" id="1.10.10.10">
    <property type="entry name" value="Winged helix-like DNA-binding domain superfamily/Winged helix DNA-binding domain"/>
    <property type="match status" value="1"/>
</dbReference>
<dbReference type="RefSeq" id="WP_129969595.1">
    <property type="nucleotide sequence ID" value="NZ_JACCEW010000003.1"/>
</dbReference>
<evidence type="ECO:0000259" key="5">
    <source>
        <dbReference type="PROSITE" id="PS50931"/>
    </source>
</evidence>
<dbReference type="AlphaFoldDB" id="A0A853FC67"/>